<gene>
    <name evidence="1" type="ORF">P9850_12815</name>
</gene>
<name>A0ABD5IXJ0_9BACL</name>
<dbReference type="InterPro" id="IPR010064">
    <property type="entry name" value="HK97-gp10_tail"/>
</dbReference>
<dbReference type="RefSeq" id="WP_328218960.1">
    <property type="nucleotide sequence ID" value="NZ_JARTLI010000029.1"/>
</dbReference>
<proteinExistence type="predicted"/>
<protein>
    <submittedName>
        <fullName evidence="1">HK97 gp10 family phage protein</fullName>
    </submittedName>
</protein>
<accession>A0ABD5IXJ0</accession>
<evidence type="ECO:0000313" key="1">
    <source>
        <dbReference type="EMBL" id="MED5052697.1"/>
    </source>
</evidence>
<reference evidence="1 2" key="1">
    <citation type="submission" date="2023-03" db="EMBL/GenBank/DDBJ databases">
        <title>Bacillus Genome Sequencing.</title>
        <authorList>
            <person name="Dunlap C."/>
        </authorList>
    </citation>
    <scope>NUCLEOTIDE SEQUENCE [LARGE SCALE GENOMIC DNA]</scope>
    <source>
        <strain evidence="1 2">NRS-38</strain>
    </source>
</reference>
<dbReference type="Proteomes" id="UP001339962">
    <property type="component" value="Unassembled WGS sequence"/>
</dbReference>
<organism evidence="1 2">
    <name type="scientific">Anoxybacteroides rupiense</name>
    <dbReference type="NCBI Taxonomy" id="311460"/>
    <lineage>
        <taxon>Bacteria</taxon>
        <taxon>Bacillati</taxon>
        <taxon>Bacillota</taxon>
        <taxon>Bacilli</taxon>
        <taxon>Bacillales</taxon>
        <taxon>Anoxybacillaceae</taxon>
        <taxon>Anoxybacteroides</taxon>
    </lineage>
</organism>
<sequence length="126" mass="14262">MANIPIDQLAHEITSAVREYTEDVAVAIDKKVDQVANKVLKEAQALAPKRTGEYAKTFVKTKEGGYGEHRRIIWNKKHYRRVHLLEFGHAKVNGGRVPAYPHLRPAYEKHAANLPDEIKEIIRNGG</sequence>
<comment type="caution">
    <text evidence="1">The sequence shown here is derived from an EMBL/GenBank/DDBJ whole genome shotgun (WGS) entry which is preliminary data.</text>
</comment>
<dbReference type="EMBL" id="JARTLI010000029">
    <property type="protein sequence ID" value="MED5052697.1"/>
    <property type="molecule type" value="Genomic_DNA"/>
</dbReference>
<dbReference type="Pfam" id="PF04883">
    <property type="entry name" value="HK97-gp10_like"/>
    <property type="match status" value="1"/>
</dbReference>
<evidence type="ECO:0000313" key="2">
    <source>
        <dbReference type="Proteomes" id="UP001339962"/>
    </source>
</evidence>
<dbReference type="AlphaFoldDB" id="A0ABD5IXJ0"/>